<dbReference type="EnsemblProtists" id="EOD19747">
    <property type="protein sequence ID" value="EOD19747"/>
    <property type="gene ID" value="EMIHUDRAFT_242670"/>
</dbReference>
<reference evidence="2" key="2">
    <citation type="submission" date="2024-10" db="UniProtKB">
        <authorList>
            <consortium name="EnsemblProtists"/>
        </authorList>
    </citation>
    <scope>IDENTIFICATION</scope>
</reference>
<protein>
    <submittedName>
        <fullName evidence="2">Uncharacterized protein</fullName>
    </submittedName>
</protein>
<dbReference type="PaxDb" id="2903-EOD19747"/>
<feature type="region of interest" description="Disordered" evidence="1">
    <location>
        <begin position="1"/>
        <end position="51"/>
    </location>
</feature>
<dbReference type="KEGG" id="ehx:EMIHUDRAFT_242670"/>
<keyword evidence="3" id="KW-1185">Reference proteome</keyword>
<dbReference type="GeneID" id="17265292"/>
<evidence type="ECO:0000313" key="3">
    <source>
        <dbReference type="Proteomes" id="UP000013827"/>
    </source>
</evidence>
<accession>A0A0D3J8B2</accession>
<dbReference type="RefSeq" id="XP_005772176.1">
    <property type="nucleotide sequence ID" value="XM_005772119.1"/>
</dbReference>
<reference evidence="3" key="1">
    <citation type="journal article" date="2013" name="Nature">
        <title>Pan genome of the phytoplankton Emiliania underpins its global distribution.</title>
        <authorList>
            <person name="Read B.A."/>
            <person name="Kegel J."/>
            <person name="Klute M.J."/>
            <person name="Kuo A."/>
            <person name="Lefebvre S.C."/>
            <person name="Maumus F."/>
            <person name="Mayer C."/>
            <person name="Miller J."/>
            <person name="Monier A."/>
            <person name="Salamov A."/>
            <person name="Young J."/>
            <person name="Aguilar M."/>
            <person name="Claverie J.M."/>
            <person name="Frickenhaus S."/>
            <person name="Gonzalez K."/>
            <person name="Herman E.K."/>
            <person name="Lin Y.C."/>
            <person name="Napier J."/>
            <person name="Ogata H."/>
            <person name="Sarno A.F."/>
            <person name="Shmutz J."/>
            <person name="Schroeder D."/>
            <person name="de Vargas C."/>
            <person name="Verret F."/>
            <person name="von Dassow P."/>
            <person name="Valentin K."/>
            <person name="Van de Peer Y."/>
            <person name="Wheeler G."/>
            <person name="Dacks J.B."/>
            <person name="Delwiche C.F."/>
            <person name="Dyhrman S.T."/>
            <person name="Glockner G."/>
            <person name="John U."/>
            <person name="Richards T."/>
            <person name="Worden A.Z."/>
            <person name="Zhang X."/>
            <person name="Grigoriev I.V."/>
            <person name="Allen A.E."/>
            <person name="Bidle K."/>
            <person name="Borodovsky M."/>
            <person name="Bowler C."/>
            <person name="Brownlee C."/>
            <person name="Cock J.M."/>
            <person name="Elias M."/>
            <person name="Gladyshev V.N."/>
            <person name="Groth M."/>
            <person name="Guda C."/>
            <person name="Hadaegh A."/>
            <person name="Iglesias-Rodriguez M.D."/>
            <person name="Jenkins J."/>
            <person name="Jones B.M."/>
            <person name="Lawson T."/>
            <person name="Leese F."/>
            <person name="Lindquist E."/>
            <person name="Lobanov A."/>
            <person name="Lomsadze A."/>
            <person name="Malik S.B."/>
            <person name="Marsh M.E."/>
            <person name="Mackinder L."/>
            <person name="Mock T."/>
            <person name="Mueller-Roeber B."/>
            <person name="Pagarete A."/>
            <person name="Parker M."/>
            <person name="Probert I."/>
            <person name="Quesneville H."/>
            <person name="Raines C."/>
            <person name="Rensing S.A."/>
            <person name="Riano-Pachon D.M."/>
            <person name="Richier S."/>
            <person name="Rokitta S."/>
            <person name="Shiraiwa Y."/>
            <person name="Soanes D.M."/>
            <person name="van der Giezen M."/>
            <person name="Wahlund T.M."/>
            <person name="Williams B."/>
            <person name="Wilson W."/>
            <person name="Wolfe G."/>
            <person name="Wurch L.L."/>
        </authorList>
    </citation>
    <scope>NUCLEOTIDE SEQUENCE</scope>
</reference>
<name>A0A0D3J8B2_EMIH1</name>
<evidence type="ECO:0000256" key="1">
    <source>
        <dbReference type="SAM" id="MobiDB-lite"/>
    </source>
</evidence>
<dbReference type="Gene3D" id="1.10.3210.10">
    <property type="entry name" value="Hypothetical protein af1432"/>
    <property type="match status" value="1"/>
</dbReference>
<dbReference type="HOGENOM" id="CLU_2594825_0_0_1"/>
<dbReference type="SUPFAM" id="SSF109604">
    <property type="entry name" value="HD-domain/PDEase-like"/>
    <property type="match status" value="1"/>
</dbReference>
<evidence type="ECO:0000313" key="2">
    <source>
        <dbReference type="EnsemblProtists" id="EOD19747"/>
    </source>
</evidence>
<dbReference type="Proteomes" id="UP000013827">
    <property type="component" value="Unassembled WGS sequence"/>
</dbReference>
<proteinExistence type="predicted"/>
<dbReference type="AlphaFoldDB" id="A0A0D3J8B2"/>
<organism evidence="2 3">
    <name type="scientific">Emiliania huxleyi (strain CCMP1516)</name>
    <dbReference type="NCBI Taxonomy" id="280463"/>
    <lineage>
        <taxon>Eukaryota</taxon>
        <taxon>Haptista</taxon>
        <taxon>Haptophyta</taxon>
        <taxon>Prymnesiophyceae</taxon>
        <taxon>Isochrysidales</taxon>
        <taxon>Noelaerhabdaceae</taxon>
        <taxon>Emiliania</taxon>
    </lineage>
</organism>
<sequence>MRGFLHDTVEDTGGTLELVTEGFGPEASPALKASPADTAGGQEPSRSEKQAANLRKLANFGMWKQYGCAGSYTAILPKDG</sequence>